<keyword evidence="1" id="KW-0812">Transmembrane</keyword>
<dbReference type="OrthoDB" id="1726338at2"/>
<dbReference type="AlphaFoldDB" id="A0A6N7ISB0"/>
<keyword evidence="3" id="KW-1185">Reference proteome</keyword>
<keyword evidence="1" id="KW-0472">Membrane</keyword>
<protein>
    <submittedName>
        <fullName evidence="2">Uncharacterized protein</fullName>
    </submittedName>
</protein>
<keyword evidence="1" id="KW-1133">Transmembrane helix</keyword>
<evidence type="ECO:0000313" key="3">
    <source>
        <dbReference type="Proteomes" id="UP000441717"/>
    </source>
</evidence>
<evidence type="ECO:0000313" key="2">
    <source>
        <dbReference type="EMBL" id="MQL52443.1"/>
    </source>
</evidence>
<dbReference type="RefSeq" id="WP_152946555.1">
    <property type="nucleotide sequence ID" value="NZ_WHYR01000022.1"/>
</dbReference>
<proteinExistence type="predicted"/>
<organism evidence="2 3">
    <name type="scientific">Desulfofundulus thermobenzoicus</name>
    <dbReference type="NCBI Taxonomy" id="29376"/>
    <lineage>
        <taxon>Bacteria</taxon>
        <taxon>Bacillati</taxon>
        <taxon>Bacillota</taxon>
        <taxon>Clostridia</taxon>
        <taxon>Eubacteriales</taxon>
        <taxon>Peptococcaceae</taxon>
        <taxon>Desulfofundulus</taxon>
    </lineage>
</organism>
<evidence type="ECO:0000256" key="1">
    <source>
        <dbReference type="SAM" id="Phobius"/>
    </source>
</evidence>
<name>A0A6N7ISB0_9FIRM</name>
<feature type="transmembrane region" description="Helical" evidence="1">
    <location>
        <begin position="42"/>
        <end position="64"/>
    </location>
</feature>
<dbReference type="Proteomes" id="UP000441717">
    <property type="component" value="Unassembled WGS sequence"/>
</dbReference>
<reference evidence="2 3" key="1">
    <citation type="submission" date="2019-10" db="EMBL/GenBank/DDBJ databases">
        <title>Comparative genomics of sulfur disproportionating microorganisms.</title>
        <authorList>
            <person name="Ward L.M."/>
            <person name="Bertran E."/>
            <person name="Johnston D."/>
        </authorList>
    </citation>
    <scope>NUCLEOTIDE SEQUENCE [LARGE SCALE GENOMIC DNA]</scope>
    <source>
        <strain evidence="2 3">DSM 14055</strain>
    </source>
</reference>
<accession>A0A6N7ISB0</accession>
<sequence>MFWLAVLGILLLFGLSLRERMHLAMVREKNWDIAGEARPSPLSQALAGLVGTAGGIYLSLVMLFTFLQVQLPARVQLGQVQLEPLAAVSIALAIVQPFALRLLQLKRRY</sequence>
<dbReference type="EMBL" id="WHYR01000022">
    <property type="protein sequence ID" value="MQL52443.1"/>
    <property type="molecule type" value="Genomic_DNA"/>
</dbReference>
<comment type="caution">
    <text evidence="2">The sequence shown here is derived from an EMBL/GenBank/DDBJ whole genome shotgun (WGS) entry which is preliminary data.</text>
</comment>
<feature type="transmembrane region" description="Helical" evidence="1">
    <location>
        <begin position="85"/>
        <end position="103"/>
    </location>
</feature>
<gene>
    <name evidence="2" type="ORF">GFC01_09245</name>
</gene>